<protein>
    <recommendedName>
        <fullName evidence="7">Zn(2)-C6 fungal-type domain-containing protein</fullName>
    </recommendedName>
</protein>
<dbReference type="GO" id="GO:0005634">
    <property type="term" value="C:nucleus"/>
    <property type="evidence" value="ECO:0007669"/>
    <property type="project" value="TreeGrafter"/>
</dbReference>
<proteinExistence type="predicted"/>
<comment type="caution">
    <text evidence="8">The sequence shown here is derived from an EMBL/GenBank/DDBJ whole genome shotgun (WGS) entry which is preliminary data.</text>
</comment>
<reference evidence="8" key="1">
    <citation type="submission" date="2020-06" db="EMBL/GenBank/DDBJ databases">
        <authorList>
            <person name="Onetto C."/>
        </authorList>
    </citation>
    <scope>NUCLEOTIDE SEQUENCE</scope>
</reference>
<dbReference type="InterPro" id="IPR050675">
    <property type="entry name" value="OAF3"/>
</dbReference>
<organism evidence="8 9">
    <name type="scientific">Aureobasidium vineae</name>
    <dbReference type="NCBI Taxonomy" id="2773715"/>
    <lineage>
        <taxon>Eukaryota</taxon>
        <taxon>Fungi</taxon>
        <taxon>Dikarya</taxon>
        <taxon>Ascomycota</taxon>
        <taxon>Pezizomycotina</taxon>
        <taxon>Dothideomycetes</taxon>
        <taxon>Dothideomycetidae</taxon>
        <taxon>Dothideales</taxon>
        <taxon>Saccotheciaceae</taxon>
        <taxon>Aureobasidium</taxon>
    </lineage>
</organism>
<dbReference type="GO" id="GO:0045944">
    <property type="term" value="P:positive regulation of transcription by RNA polymerase II"/>
    <property type="evidence" value="ECO:0007669"/>
    <property type="project" value="TreeGrafter"/>
</dbReference>
<evidence type="ECO:0000313" key="9">
    <source>
        <dbReference type="Proteomes" id="UP000716446"/>
    </source>
</evidence>
<dbReference type="PANTHER" id="PTHR31069">
    <property type="entry name" value="OLEATE-ACTIVATED TRANSCRIPTION FACTOR 1-RELATED"/>
    <property type="match status" value="1"/>
</dbReference>
<feature type="region of interest" description="Disordered" evidence="6">
    <location>
        <begin position="143"/>
        <end position="187"/>
    </location>
</feature>
<dbReference type="PANTHER" id="PTHR31069:SF12">
    <property type="entry name" value="TRANSCRIPTION FACTOR DOMAIN-CONTAINING PROTEIN"/>
    <property type="match status" value="1"/>
</dbReference>
<evidence type="ECO:0000256" key="3">
    <source>
        <dbReference type="ARBA" id="ARBA00023163"/>
    </source>
</evidence>
<dbReference type="Gene3D" id="4.10.240.10">
    <property type="entry name" value="Zn(2)-C6 fungal-type DNA-binding domain"/>
    <property type="match status" value="1"/>
</dbReference>
<evidence type="ECO:0000256" key="4">
    <source>
        <dbReference type="ARBA" id="ARBA00023242"/>
    </source>
</evidence>
<feature type="compositionally biased region" description="Polar residues" evidence="6">
    <location>
        <begin position="147"/>
        <end position="157"/>
    </location>
</feature>
<evidence type="ECO:0000256" key="1">
    <source>
        <dbReference type="ARBA" id="ARBA00023015"/>
    </source>
</evidence>
<dbReference type="CDD" id="cd00067">
    <property type="entry name" value="GAL4"/>
    <property type="match status" value="1"/>
</dbReference>
<feature type="compositionally biased region" description="Low complexity" evidence="6">
    <location>
        <begin position="27"/>
        <end position="41"/>
    </location>
</feature>
<dbReference type="Proteomes" id="UP000716446">
    <property type="component" value="Unassembled WGS sequence"/>
</dbReference>
<dbReference type="EMBL" id="CAIJEN010000004">
    <property type="protein sequence ID" value="CAD0085564.1"/>
    <property type="molecule type" value="Genomic_DNA"/>
</dbReference>
<feature type="coiled-coil region" evidence="5">
    <location>
        <begin position="202"/>
        <end position="229"/>
    </location>
</feature>
<feature type="non-terminal residue" evidence="8">
    <location>
        <position position="301"/>
    </location>
</feature>
<keyword evidence="4" id="KW-0539">Nucleus</keyword>
<keyword evidence="9" id="KW-1185">Reference proteome</keyword>
<sequence length="301" mass="33384">MNQEEPSVTSSSDSYHPNAALIQIGDPMGESTSSPSRSTGPSNPPPKKRAPLASVACQDCRRRKTKVCFLFTEFFDMGLRWQKPACSNCTKRGVPACTYDLEPNQSRVAAYKQKIEQQITSIKKLEEEIEVLKKSPLHIGGGLGLTEPTQSSHNNPSGGVPMRLLLNPAPEPSGTSSGPSSLDTLGPYNPVSLPTLQMVEREAELLRYQRNLEIEMRKLQDENRTLRTLISLLNSIDDRDMAQQMAKEIHTHGVSDDLLSRAQHLVAMQVWRPMLPNLQNQAKSQPQRPPGRAAENPWSIP</sequence>
<dbReference type="SUPFAM" id="SSF57701">
    <property type="entry name" value="Zn2/Cys6 DNA-binding domain"/>
    <property type="match status" value="1"/>
</dbReference>
<feature type="domain" description="Zn(2)-C6 fungal-type" evidence="7">
    <location>
        <begin position="56"/>
        <end position="99"/>
    </location>
</feature>
<evidence type="ECO:0000256" key="6">
    <source>
        <dbReference type="SAM" id="MobiDB-lite"/>
    </source>
</evidence>
<evidence type="ECO:0000256" key="2">
    <source>
        <dbReference type="ARBA" id="ARBA00023125"/>
    </source>
</evidence>
<dbReference type="GO" id="GO:0000978">
    <property type="term" value="F:RNA polymerase II cis-regulatory region sequence-specific DNA binding"/>
    <property type="evidence" value="ECO:0007669"/>
    <property type="project" value="TreeGrafter"/>
</dbReference>
<evidence type="ECO:0000256" key="5">
    <source>
        <dbReference type="SAM" id="Coils"/>
    </source>
</evidence>
<feature type="region of interest" description="Disordered" evidence="6">
    <location>
        <begin position="280"/>
        <end position="301"/>
    </location>
</feature>
<accession>A0A9N8P8D1</accession>
<name>A0A9N8P8D1_9PEZI</name>
<feature type="compositionally biased region" description="Polar residues" evidence="6">
    <location>
        <begin position="1"/>
        <end position="15"/>
    </location>
</feature>
<dbReference type="InterPro" id="IPR001138">
    <property type="entry name" value="Zn2Cys6_DnaBD"/>
</dbReference>
<dbReference type="SMART" id="SM00066">
    <property type="entry name" value="GAL4"/>
    <property type="match status" value="1"/>
</dbReference>
<dbReference type="PROSITE" id="PS50048">
    <property type="entry name" value="ZN2_CY6_FUNGAL_2"/>
    <property type="match status" value="1"/>
</dbReference>
<feature type="compositionally biased region" description="Low complexity" evidence="6">
    <location>
        <begin position="172"/>
        <end position="187"/>
    </location>
</feature>
<evidence type="ECO:0000259" key="7">
    <source>
        <dbReference type="PROSITE" id="PS50048"/>
    </source>
</evidence>
<dbReference type="GO" id="GO:0000981">
    <property type="term" value="F:DNA-binding transcription factor activity, RNA polymerase II-specific"/>
    <property type="evidence" value="ECO:0007669"/>
    <property type="project" value="InterPro"/>
</dbReference>
<feature type="region of interest" description="Disordered" evidence="6">
    <location>
        <begin position="1"/>
        <end position="52"/>
    </location>
</feature>
<dbReference type="InterPro" id="IPR036864">
    <property type="entry name" value="Zn2-C6_fun-type_DNA-bd_sf"/>
</dbReference>
<evidence type="ECO:0000313" key="8">
    <source>
        <dbReference type="EMBL" id="CAD0085564.1"/>
    </source>
</evidence>
<feature type="coiled-coil region" evidence="5">
    <location>
        <begin position="108"/>
        <end position="135"/>
    </location>
</feature>
<keyword evidence="5" id="KW-0175">Coiled coil</keyword>
<dbReference type="GO" id="GO:0008270">
    <property type="term" value="F:zinc ion binding"/>
    <property type="evidence" value="ECO:0007669"/>
    <property type="project" value="InterPro"/>
</dbReference>
<keyword evidence="3" id="KW-0804">Transcription</keyword>
<keyword evidence="1" id="KW-0805">Transcription regulation</keyword>
<dbReference type="AlphaFoldDB" id="A0A9N8P8D1"/>
<gene>
    <name evidence="8" type="ORF">AWRI4619_LOCUS3865</name>
</gene>
<keyword evidence="2" id="KW-0238">DNA-binding</keyword>